<dbReference type="InterPro" id="IPR005648">
    <property type="entry name" value="FlgD"/>
</dbReference>
<dbReference type="InterPro" id="IPR025965">
    <property type="entry name" value="FlgD/Vpr_Ig-like"/>
</dbReference>
<dbReference type="Proteomes" id="UP000240481">
    <property type="component" value="Unassembled WGS sequence"/>
</dbReference>
<evidence type="ECO:0000313" key="9">
    <source>
        <dbReference type="EMBL" id="PSW22383.1"/>
    </source>
</evidence>
<dbReference type="RefSeq" id="WP_048899842.1">
    <property type="nucleotide sequence ID" value="NZ_AP024852.1"/>
</dbReference>
<gene>
    <name evidence="9" type="ORF">C9I94_20760</name>
</gene>
<dbReference type="EMBL" id="PYLZ01000014">
    <property type="protein sequence ID" value="PSW22383.1"/>
    <property type="molecule type" value="Genomic_DNA"/>
</dbReference>
<evidence type="ECO:0000256" key="4">
    <source>
        <dbReference type="ARBA" id="ARBA00024746"/>
    </source>
</evidence>
<feature type="domain" description="FlgD Tudor-like" evidence="8">
    <location>
        <begin position="94"/>
        <end position="222"/>
    </location>
</feature>
<dbReference type="AlphaFoldDB" id="A0A0J8V8M3"/>
<comment type="function">
    <text evidence="4 5">Required for flagellar hook formation. May act as a scaffolding protein.</text>
</comment>
<dbReference type="Pfam" id="PF13860">
    <property type="entry name" value="FlgD_ig"/>
    <property type="match status" value="1"/>
</dbReference>
<dbReference type="InterPro" id="IPR025963">
    <property type="entry name" value="FLgD_Tudor"/>
</dbReference>
<feature type="region of interest" description="Disordered" evidence="6">
    <location>
        <begin position="1"/>
        <end position="35"/>
    </location>
</feature>
<keyword evidence="9" id="KW-0969">Cilium</keyword>
<comment type="similarity">
    <text evidence="1 5">Belongs to the FlgD family.</text>
</comment>
<dbReference type="Gene3D" id="2.30.30.910">
    <property type="match status" value="1"/>
</dbReference>
<evidence type="ECO:0000256" key="3">
    <source>
        <dbReference type="ARBA" id="ARBA00022795"/>
    </source>
</evidence>
<proteinExistence type="inferred from homology"/>
<protein>
    <recommendedName>
        <fullName evidence="2 5">Basal-body rod modification protein FlgD</fullName>
    </recommendedName>
</protein>
<accession>A0A0J8V8M3</accession>
<evidence type="ECO:0000256" key="2">
    <source>
        <dbReference type="ARBA" id="ARBA00016013"/>
    </source>
</evidence>
<evidence type="ECO:0000313" key="10">
    <source>
        <dbReference type="Proteomes" id="UP000240481"/>
    </source>
</evidence>
<sequence>MSLPQINTAGQYNRTTTQANAEPQVTSNGQKDMTPTSNEFLTMMVAQVQNQNPLNPTDGTEYLTQLGMMSAVSSLEGVKQGMMNMNIGMTNLEMLQATNLVGKKVLMDVKNGLDISEGQTLNGRVQFDKPVDSATVIVYDDKGKEVDKIKLGAQGKGMAEFEIDGDELGKGTYSFKVVAESGDQAWDQNIMIAAEVESVNIPANGGAVLLSLAGVGKMSMFDMREITA</sequence>
<evidence type="ECO:0000259" key="8">
    <source>
        <dbReference type="Pfam" id="PF13861"/>
    </source>
</evidence>
<dbReference type="GO" id="GO:0044781">
    <property type="term" value="P:bacterial-type flagellum organization"/>
    <property type="evidence" value="ECO:0007669"/>
    <property type="project" value="UniProtKB-UniRule"/>
</dbReference>
<dbReference type="STRING" id="680026.AB733_16940"/>
<comment type="caution">
    <text evidence="9">The sequence shown here is derived from an EMBL/GenBank/DDBJ whole genome shotgun (WGS) entry which is preliminary data.</text>
</comment>
<organism evidence="9 10">
    <name type="scientific">Photobacterium swingsii</name>
    <dbReference type="NCBI Taxonomy" id="680026"/>
    <lineage>
        <taxon>Bacteria</taxon>
        <taxon>Pseudomonadati</taxon>
        <taxon>Pseudomonadota</taxon>
        <taxon>Gammaproteobacteria</taxon>
        <taxon>Vibrionales</taxon>
        <taxon>Vibrionaceae</taxon>
        <taxon>Photobacterium</taxon>
    </lineage>
</organism>
<keyword evidence="9" id="KW-0282">Flagellum</keyword>
<name>A0A0J8V8M3_9GAMM</name>
<feature type="domain" description="FlgD/Vpr Ig-like" evidence="7">
    <location>
        <begin position="117"/>
        <end position="183"/>
    </location>
</feature>
<dbReference type="OrthoDB" id="9785233at2"/>
<evidence type="ECO:0000259" key="7">
    <source>
        <dbReference type="Pfam" id="PF13860"/>
    </source>
</evidence>
<keyword evidence="3 5" id="KW-1005">Bacterial flagellum biogenesis</keyword>
<evidence type="ECO:0000256" key="6">
    <source>
        <dbReference type="SAM" id="MobiDB-lite"/>
    </source>
</evidence>
<keyword evidence="9" id="KW-0966">Cell projection</keyword>
<keyword evidence="10" id="KW-1185">Reference proteome</keyword>
<reference evidence="9 10" key="1">
    <citation type="submission" date="2018-01" db="EMBL/GenBank/DDBJ databases">
        <title>Whole genome sequencing of Histamine producing bacteria.</title>
        <authorList>
            <person name="Butler K."/>
        </authorList>
    </citation>
    <scope>NUCLEOTIDE SEQUENCE [LARGE SCALE GENOMIC DNA]</scope>
    <source>
        <strain evidence="9 10">DSM 24669</strain>
    </source>
</reference>
<evidence type="ECO:0000256" key="5">
    <source>
        <dbReference type="RuleBase" id="RU362076"/>
    </source>
</evidence>
<dbReference type="Gene3D" id="2.60.40.4070">
    <property type="match status" value="1"/>
</dbReference>
<dbReference type="Pfam" id="PF03963">
    <property type="entry name" value="FlgD"/>
    <property type="match status" value="1"/>
</dbReference>
<evidence type="ECO:0000256" key="1">
    <source>
        <dbReference type="ARBA" id="ARBA00010577"/>
    </source>
</evidence>
<dbReference type="Pfam" id="PF13861">
    <property type="entry name" value="FLgD_tudor"/>
    <property type="match status" value="1"/>
</dbReference>